<evidence type="ECO:0000313" key="2">
    <source>
        <dbReference type="EMBL" id="MCG6503575.1"/>
    </source>
</evidence>
<keyword evidence="2" id="KW-0132">Cell division</keyword>
<feature type="compositionally biased region" description="Low complexity" evidence="1">
    <location>
        <begin position="56"/>
        <end position="69"/>
    </location>
</feature>
<evidence type="ECO:0000313" key="3">
    <source>
        <dbReference type="Proteomes" id="UP001298424"/>
    </source>
</evidence>
<gene>
    <name evidence="2" type="ORF">MB824_03565</name>
</gene>
<sequence length="195" mass="21095">MKWLFATLVALNLIVFAGMLGGKMLKRHTAAQQAVSTPVAPPQPQQQQPQIIINTGSSGSQQQANNNQGAYGGGQNKNYILPNQPRRPVVMLPREGKTQQPRAQKQAEGEVRQGSQHRPCSARVSLPEDDYHRIKGLLGRFPHAATRQVVEGGGEGNSQSSARMNVLFMSVSDEDAAALQGIVGRYGSLSRSPCR</sequence>
<proteinExistence type="predicted"/>
<accession>A0ABS9NM26</accession>
<dbReference type="EMBL" id="JAKOOW010000014">
    <property type="protein sequence ID" value="MCG6503575.1"/>
    <property type="molecule type" value="Genomic_DNA"/>
</dbReference>
<keyword evidence="3" id="KW-1185">Reference proteome</keyword>
<dbReference type="GO" id="GO:0051301">
    <property type="term" value="P:cell division"/>
    <property type="evidence" value="ECO:0007669"/>
    <property type="project" value="UniProtKB-KW"/>
</dbReference>
<dbReference type="RefSeq" id="WP_238746039.1">
    <property type="nucleotide sequence ID" value="NZ_JAKOOW010000014.1"/>
</dbReference>
<name>A0ABS9NM26_9NEIS</name>
<feature type="region of interest" description="Disordered" evidence="1">
    <location>
        <begin position="95"/>
        <end position="122"/>
    </location>
</feature>
<dbReference type="Proteomes" id="UP001298424">
    <property type="component" value="Unassembled WGS sequence"/>
</dbReference>
<keyword evidence="2" id="KW-0131">Cell cycle</keyword>
<organism evidence="2 3">
    <name type="scientific">Kingella pumchi</name>
    <dbReference type="NCBI Taxonomy" id="2779506"/>
    <lineage>
        <taxon>Bacteria</taxon>
        <taxon>Pseudomonadati</taxon>
        <taxon>Pseudomonadota</taxon>
        <taxon>Betaproteobacteria</taxon>
        <taxon>Neisseriales</taxon>
        <taxon>Neisseriaceae</taxon>
        <taxon>Kingella</taxon>
    </lineage>
</organism>
<feature type="region of interest" description="Disordered" evidence="1">
    <location>
        <begin position="56"/>
        <end position="82"/>
    </location>
</feature>
<reference evidence="2 3" key="1">
    <citation type="submission" date="2022-02" db="EMBL/GenBank/DDBJ databases">
        <title>Genome sequence data of Kingella unionensis sp. nov. strain CICC 24913 (CCUG 75125).</title>
        <authorList>
            <person name="Xiao M."/>
        </authorList>
    </citation>
    <scope>NUCLEOTIDE SEQUENCE [LARGE SCALE GENOMIC DNA]</scope>
    <source>
        <strain evidence="2 3">CICC 24913</strain>
    </source>
</reference>
<protein>
    <submittedName>
        <fullName evidence="2">Cell division protein</fullName>
    </submittedName>
</protein>
<evidence type="ECO:0000256" key="1">
    <source>
        <dbReference type="SAM" id="MobiDB-lite"/>
    </source>
</evidence>
<comment type="caution">
    <text evidence="2">The sequence shown here is derived from an EMBL/GenBank/DDBJ whole genome shotgun (WGS) entry which is preliminary data.</text>
</comment>